<accession>A0A7I8VR59</accession>
<keyword evidence="4" id="KW-1185">Reference proteome</keyword>
<protein>
    <submittedName>
        <fullName evidence="3">DgyrCDS7435</fullName>
    </submittedName>
</protein>
<dbReference type="EMBL" id="CAJFCJ010000009">
    <property type="protein sequence ID" value="CAD5118758.1"/>
    <property type="molecule type" value="Genomic_DNA"/>
</dbReference>
<keyword evidence="1" id="KW-0433">Leucine-rich repeat</keyword>
<dbReference type="PANTHER" id="PTHR18849">
    <property type="entry name" value="LEUCINE RICH REPEAT PROTEIN"/>
    <property type="match status" value="1"/>
</dbReference>
<dbReference type="OrthoDB" id="5855206at2759"/>
<reference evidence="3 4" key="1">
    <citation type="submission" date="2020-08" db="EMBL/GenBank/DDBJ databases">
        <authorList>
            <person name="Hejnol A."/>
        </authorList>
    </citation>
    <scope>NUCLEOTIDE SEQUENCE [LARGE SCALE GENOMIC DNA]</scope>
</reference>
<evidence type="ECO:0000256" key="2">
    <source>
        <dbReference type="ARBA" id="ARBA00022737"/>
    </source>
</evidence>
<dbReference type="Gene3D" id="3.80.10.10">
    <property type="entry name" value="Ribonuclease Inhibitor"/>
    <property type="match status" value="3"/>
</dbReference>
<dbReference type="AlphaFoldDB" id="A0A7I8VR59"/>
<gene>
    <name evidence="3" type="ORF">DGYR_LOCUS7085</name>
</gene>
<dbReference type="Proteomes" id="UP000549394">
    <property type="component" value="Unassembled WGS sequence"/>
</dbReference>
<dbReference type="InterPro" id="IPR001611">
    <property type="entry name" value="Leu-rich_rpt"/>
</dbReference>
<dbReference type="PANTHER" id="PTHR18849:SF0">
    <property type="entry name" value="CILIA- AND FLAGELLA-ASSOCIATED PROTEIN 410-RELATED"/>
    <property type="match status" value="1"/>
</dbReference>
<name>A0A7I8VR59_9ANNE</name>
<dbReference type="PROSITE" id="PS51450">
    <property type="entry name" value="LRR"/>
    <property type="match status" value="1"/>
</dbReference>
<evidence type="ECO:0000256" key="1">
    <source>
        <dbReference type="ARBA" id="ARBA00022614"/>
    </source>
</evidence>
<comment type="caution">
    <text evidence="3">The sequence shown here is derived from an EMBL/GenBank/DDBJ whole genome shotgun (WGS) entry which is preliminary data.</text>
</comment>
<evidence type="ECO:0000313" key="4">
    <source>
        <dbReference type="Proteomes" id="UP000549394"/>
    </source>
</evidence>
<dbReference type="SUPFAM" id="SSF52058">
    <property type="entry name" value="L domain-like"/>
    <property type="match status" value="1"/>
</dbReference>
<dbReference type="InterPro" id="IPR032675">
    <property type="entry name" value="LRR_dom_sf"/>
</dbReference>
<sequence length="432" mass="50190">MSRTLVEAINERYCDDYESNLVQFVTYPKVDERNEAKLPKLTTIGLHSKSICTIYKDSLDLLSLCPNVQSMDLSENQLSEWSQIFDMLEQLPKLEFLNLSGNPLEEAKLERKDEQLLQYKNLTSLALNRTKFNWDKVSLLFEFFPSLAELHLCSNGYSTLSSLDEKNTSCLKTLWLYDNSISDWKEVWKLNNLQIDFLLISNNPITSVVWLEDAQDEQNQKEERKKFNFLESINLNSLAIANWEDLEGLQYYPALRRIAFKNNPILDEMTEQCQRNLLIAMIPNIDTLNRSTISSEERKNAELYFLSYFYDKSVKPNRYFELLKVYGEQPPKEKDVVDLKKNYCTNANLKFFCGGKLKHTSSFSVAKPLGKLRIYVSNNILNVPIKRVRMFHAVKSTNGQVELEELSSKTDSLPMSRFDLLDGDEIHLDVIQ</sequence>
<keyword evidence="2" id="KW-0677">Repeat</keyword>
<organism evidence="3 4">
    <name type="scientific">Dimorphilus gyrociliatus</name>
    <dbReference type="NCBI Taxonomy" id="2664684"/>
    <lineage>
        <taxon>Eukaryota</taxon>
        <taxon>Metazoa</taxon>
        <taxon>Spiralia</taxon>
        <taxon>Lophotrochozoa</taxon>
        <taxon>Annelida</taxon>
        <taxon>Polychaeta</taxon>
        <taxon>Polychaeta incertae sedis</taxon>
        <taxon>Dinophilidae</taxon>
        <taxon>Dimorphilus</taxon>
    </lineage>
</organism>
<evidence type="ECO:0000313" key="3">
    <source>
        <dbReference type="EMBL" id="CAD5118758.1"/>
    </source>
</evidence>
<proteinExistence type="predicted"/>